<feature type="transmembrane region" description="Helical" evidence="1">
    <location>
        <begin position="64"/>
        <end position="81"/>
    </location>
</feature>
<keyword evidence="3" id="KW-1185">Reference proteome</keyword>
<evidence type="ECO:0000313" key="3">
    <source>
        <dbReference type="Proteomes" id="UP000051804"/>
    </source>
</evidence>
<dbReference type="STRING" id="1291734.FD02_GL000459"/>
<feature type="transmembrane region" description="Helical" evidence="1">
    <location>
        <begin position="127"/>
        <end position="147"/>
    </location>
</feature>
<organism evidence="2 3">
    <name type="scientific">Lacticaseibacillus nasuensis JCM 17158</name>
    <dbReference type="NCBI Taxonomy" id="1291734"/>
    <lineage>
        <taxon>Bacteria</taxon>
        <taxon>Bacillati</taxon>
        <taxon>Bacillota</taxon>
        <taxon>Bacilli</taxon>
        <taxon>Lactobacillales</taxon>
        <taxon>Lactobacillaceae</taxon>
        <taxon>Lacticaseibacillus</taxon>
    </lineage>
</organism>
<gene>
    <name evidence="2" type="ORF">FD02_GL000459</name>
</gene>
<accession>A0A0R1JRV4</accession>
<dbReference type="RefSeq" id="WP_054721478.1">
    <property type="nucleotide sequence ID" value="NZ_AZDJ01000032.1"/>
</dbReference>
<sequence length="184" mass="20351">MKVAFDHFQAHLMDIIISSLLALLGVMTIIGTGTGVVAAMMYWRHANGPQWRAFFKPRQVGRTVLVTISGLVGYEVIWFDLRLAARLTIAWRLGIFAITIAVGYVGACIILQALWQLAAGRSIDLNAAFYLSFAWLPKWIGIGFGMLLGGVAIWLWPATCVVVAGLEAWWLNRQLSQGYARLAQ</sequence>
<comment type="caution">
    <text evidence="2">The sequence shown here is derived from an EMBL/GenBank/DDBJ whole genome shotgun (WGS) entry which is preliminary data.</text>
</comment>
<dbReference type="EMBL" id="AZDJ01000032">
    <property type="protein sequence ID" value="KRK70394.1"/>
    <property type="molecule type" value="Genomic_DNA"/>
</dbReference>
<protein>
    <submittedName>
        <fullName evidence="2">Uncharacterized protein</fullName>
    </submittedName>
</protein>
<feature type="transmembrane region" description="Helical" evidence="1">
    <location>
        <begin position="15"/>
        <end position="43"/>
    </location>
</feature>
<dbReference type="Proteomes" id="UP000051804">
    <property type="component" value="Unassembled WGS sequence"/>
</dbReference>
<keyword evidence="1" id="KW-0812">Transmembrane</keyword>
<dbReference type="AlphaFoldDB" id="A0A0R1JRV4"/>
<dbReference type="PATRIC" id="fig|1291734.4.peg.473"/>
<keyword evidence="1" id="KW-1133">Transmembrane helix</keyword>
<feature type="transmembrane region" description="Helical" evidence="1">
    <location>
        <begin position="153"/>
        <end position="171"/>
    </location>
</feature>
<evidence type="ECO:0000256" key="1">
    <source>
        <dbReference type="SAM" id="Phobius"/>
    </source>
</evidence>
<name>A0A0R1JRV4_9LACO</name>
<proteinExistence type="predicted"/>
<reference evidence="2 3" key="1">
    <citation type="journal article" date="2015" name="Genome Announc.">
        <title>Expanding the biotechnology potential of lactobacilli through comparative genomics of 213 strains and associated genera.</title>
        <authorList>
            <person name="Sun Z."/>
            <person name="Harris H.M."/>
            <person name="McCann A."/>
            <person name="Guo C."/>
            <person name="Argimon S."/>
            <person name="Zhang W."/>
            <person name="Yang X."/>
            <person name="Jeffery I.B."/>
            <person name="Cooney J.C."/>
            <person name="Kagawa T.F."/>
            <person name="Liu W."/>
            <person name="Song Y."/>
            <person name="Salvetti E."/>
            <person name="Wrobel A."/>
            <person name="Rasinkangas P."/>
            <person name="Parkhill J."/>
            <person name="Rea M.C."/>
            <person name="O'Sullivan O."/>
            <person name="Ritari J."/>
            <person name="Douillard F.P."/>
            <person name="Paul Ross R."/>
            <person name="Yang R."/>
            <person name="Briner A.E."/>
            <person name="Felis G.E."/>
            <person name="de Vos W.M."/>
            <person name="Barrangou R."/>
            <person name="Klaenhammer T.R."/>
            <person name="Caufield P.W."/>
            <person name="Cui Y."/>
            <person name="Zhang H."/>
            <person name="O'Toole P.W."/>
        </authorList>
    </citation>
    <scope>NUCLEOTIDE SEQUENCE [LARGE SCALE GENOMIC DNA]</scope>
    <source>
        <strain evidence="2 3">JCM 17158</strain>
    </source>
</reference>
<evidence type="ECO:0000313" key="2">
    <source>
        <dbReference type="EMBL" id="KRK70394.1"/>
    </source>
</evidence>
<keyword evidence="1" id="KW-0472">Membrane</keyword>
<feature type="transmembrane region" description="Helical" evidence="1">
    <location>
        <begin position="93"/>
        <end position="115"/>
    </location>
</feature>